<evidence type="ECO:0000256" key="4">
    <source>
        <dbReference type="ARBA" id="ARBA00022729"/>
    </source>
</evidence>
<evidence type="ECO:0000256" key="7">
    <source>
        <dbReference type="SAM" id="SignalP"/>
    </source>
</evidence>
<feature type="signal peptide" evidence="7">
    <location>
        <begin position="1"/>
        <end position="37"/>
    </location>
</feature>
<dbReference type="Proteomes" id="UP001341840">
    <property type="component" value="Unassembled WGS sequence"/>
</dbReference>
<comment type="subcellular location">
    <subcellularLocation>
        <location evidence="1">Cell membrane</location>
        <topology evidence="1">Lipid-anchor</topology>
        <topology evidence="1">GPI-anchor</topology>
    </subcellularLocation>
</comment>
<dbReference type="PANTHER" id="PTHR31673:SF61">
    <property type="entry name" value="PROTEIN COBRA"/>
    <property type="match status" value="1"/>
</dbReference>
<keyword evidence="10" id="KW-1185">Reference proteome</keyword>
<keyword evidence="5" id="KW-0325">Glycoprotein</keyword>
<organism evidence="9 10">
    <name type="scientific">Stylosanthes scabra</name>
    <dbReference type="NCBI Taxonomy" id="79078"/>
    <lineage>
        <taxon>Eukaryota</taxon>
        <taxon>Viridiplantae</taxon>
        <taxon>Streptophyta</taxon>
        <taxon>Embryophyta</taxon>
        <taxon>Tracheophyta</taxon>
        <taxon>Spermatophyta</taxon>
        <taxon>Magnoliopsida</taxon>
        <taxon>eudicotyledons</taxon>
        <taxon>Gunneridae</taxon>
        <taxon>Pentapetalae</taxon>
        <taxon>rosids</taxon>
        <taxon>fabids</taxon>
        <taxon>Fabales</taxon>
        <taxon>Fabaceae</taxon>
        <taxon>Papilionoideae</taxon>
        <taxon>50 kb inversion clade</taxon>
        <taxon>dalbergioids sensu lato</taxon>
        <taxon>Dalbergieae</taxon>
        <taxon>Pterocarpus clade</taxon>
        <taxon>Stylosanthes</taxon>
    </lineage>
</organism>
<keyword evidence="3" id="KW-0336">GPI-anchor</keyword>
<dbReference type="InterPro" id="IPR006918">
    <property type="entry name" value="COBRA_pln"/>
</dbReference>
<name>A0ABU6ZJ05_9FABA</name>
<evidence type="ECO:0000256" key="1">
    <source>
        <dbReference type="ARBA" id="ARBA00004609"/>
    </source>
</evidence>
<comment type="similarity">
    <text evidence="2">Belongs to the COBRA family.</text>
</comment>
<protein>
    <recommendedName>
        <fullName evidence="8">COBRA C-terminal domain-containing protein</fullName>
    </recommendedName>
</protein>
<keyword evidence="3" id="KW-0472">Membrane</keyword>
<keyword evidence="6" id="KW-0449">Lipoprotein</keyword>
<dbReference type="InterPro" id="IPR056900">
    <property type="entry name" value="COB_C"/>
</dbReference>
<proteinExistence type="inferred from homology"/>
<evidence type="ECO:0000313" key="9">
    <source>
        <dbReference type="EMBL" id="MED6221948.1"/>
    </source>
</evidence>
<evidence type="ECO:0000256" key="5">
    <source>
        <dbReference type="ARBA" id="ARBA00023180"/>
    </source>
</evidence>
<reference evidence="9 10" key="1">
    <citation type="journal article" date="2023" name="Plants (Basel)">
        <title>Bridging the Gap: Combining Genomics and Transcriptomics Approaches to Understand Stylosanthes scabra, an Orphan Legume from the Brazilian Caatinga.</title>
        <authorList>
            <person name="Ferreira-Neto J.R.C."/>
            <person name="da Silva M.D."/>
            <person name="Binneck E."/>
            <person name="de Melo N.F."/>
            <person name="da Silva R.H."/>
            <person name="de Melo A.L.T.M."/>
            <person name="Pandolfi V."/>
            <person name="Bustamante F.O."/>
            <person name="Brasileiro-Vidal A.C."/>
            <person name="Benko-Iseppon A.M."/>
        </authorList>
    </citation>
    <scope>NUCLEOTIDE SEQUENCE [LARGE SCALE GENOMIC DNA]</scope>
    <source>
        <tissue evidence="9">Leaves</tissue>
    </source>
</reference>
<keyword evidence="4 7" id="KW-0732">Signal</keyword>
<comment type="caution">
    <text evidence="9">The sequence shown here is derived from an EMBL/GenBank/DDBJ whole genome shotgun (WGS) entry which is preliminary data.</text>
</comment>
<feature type="domain" description="COBRA C-terminal" evidence="8">
    <location>
        <begin position="234"/>
        <end position="263"/>
    </location>
</feature>
<evidence type="ECO:0000256" key="6">
    <source>
        <dbReference type="ARBA" id="ARBA00023288"/>
    </source>
</evidence>
<evidence type="ECO:0000256" key="2">
    <source>
        <dbReference type="ARBA" id="ARBA00005507"/>
    </source>
</evidence>
<evidence type="ECO:0000313" key="10">
    <source>
        <dbReference type="Proteomes" id="UP001341840"/>
    </source>
</evidence>
<dbReference type="PANTHER" id="PTHR31673">
    <property type="entry name" value="PROTEIN COBRA"/>
    <property type="match status" value="1"/>
</dbReference>
<feature type="chain" id="PRO_5046237287" description="COBRA C-terminal domain-containing protein" evidence="7">
    <location>
        <begin position="38"/>
        <end position="265"/>
    </location>
</feature>
<sequence>MMMRFSLILQHNVSLHTCYCFVLLFLLFFSSLSSSEAYDALDPYGNITIKWDLVGWQPDGYIAIVTINNYQQYRHIPAPGWSLTWTWAEKELIWNIIGAMTTKQGNCSRFKGYHPRSCEKSPTVVDLLPSTPYNQKVPNCCKGGVLTSWAQDPKNAVASFQLTVGRAGTTNRTVRVPRNFTLNAPGSGYTCGQAKIVRPTLFITLDKRRVTQALMTWNVTCTYSRFLAQRAAPTCCVSLSSFYNDTRVPCPTCSCACKTNSTCLK</sequence>
<evidence type="ECO:0000256" key="3">
    <source>
        <dbReference type="ARBA" id="ARBA00022622"/>
    </source>
</evidence>
<evidence type="ECO:0000259" key="8">
    <source>
        <dbReference type="Pfam" id="PF25079"/>
    </source>
</evidence>
<dbReference type="Pfam" id="PF04833">
    <property type="entry name" value="COBRA"/>
    <property type="match status" value="1"/>
</dbReference>
<dbReference type="Pfam" id="PF25079">
    <property type="entry name" value="COB_C"/>
    <property type="match status" value="1"/>
</dbReference>
<accession>A0ABU6ZJ05</accession>
<gene>
    <name evidence="9" type="ORF">PIB30_059681</name>
</gene>
<dbReference type="PIRSF" id="PIRSF038122">
    <property type="entry name" value="COBRA"/>
    <property type="match status" value="1"/>
</dbReference>
<dbReference type="EMBL" id="JASCZI010272377">
    <property type="protein sequence ID" value="MED6221948.1"/>
    <property type="molecule type" value="Genomic_DNA"/>
</dbReference>